<gene>
    <name evidence="6" type="ORF">F7O44_08450</name>
</gene>
<dbReference type="InterPro" id="IPR003593">
    <property type="entry name" value="AAA+_ATPase"/>
</dbReference>
<dbReference type="RefSeq" id="WP_162449774.1">
    <property type="nucleotide sequence ID" value="NZ_WLZY01000002.1"/>
</dbReference>
<evidence type="ECO:0000259" key="5">
    <source>
        <dbReference type="PROSITE" id="PS50893"/>
    </source>
</evidence>
<dbReference type="GO" id="GO:0016887">
    <property type="term" value="F:ATP hydrolysis activity"/>
    <property type="evidence" value="ECO:0007669"/>
    <property type="project" value="InterPro"/>
</dbReference>
<keyword evidence="7" id="KW-1185">Reference proteome</keyword>
<dbReference type="PROSITE" id="PS50893">
    <property type="entry name" value="ABC_TRANSPORTER_2"/>
    <property type="match status" value="1"/>
</dbReference>
<dbReference type="PANTHER" id="PTHR42794">
    <property type="entry name" value="HEMIN IMPORT ATP-BINDING PROTEIN HMUV"/>
    <property type="match status" value="1"/>
</dbReference>
<evidence type="ECO:0000256" key="3">
    <source>
        <dbReference type="ARBA" id="ARBA00022840"/>
    </source>
</evidence>
<keyword evidence="1" id="KW-0813">Transport</keyword>
<dbReference type="SUPFAM" id="SSF52540">
    <property type="entry name" value="P-loop containing nucleoside triphosphate hydrolases"/>
    <property type="match status" value="1"/>
</dbReference>
<accession>A0A7K3M233</accession>
<dbReference type="PANTHER" id="PTHR42794:SF1">
    <property type="entry name" value="HEMIN IMPORT ATP-BINDING PROTEIN HMUV"/>
    <property type="match status" value="1"/>
</dbReference>
<evidence type="ECO:0000256" key="2">
    <source>
        <dbReference type="ARBA" id="ARBA00022741"/>
    </source>
</evidence>
<dbReference type="SMART" id="SM00382">
    <property type="entry name" value="AAA"/>
    <property type="match status" value="1"/>
</dbReference>
<keyword evidence="2" id="KW-0547">Nucleotide-binding</keyword>
<evidence type="ECO:0000256" key="1">
    <source>
        <dbReference type="ARBA" id="ARBA00022448"/>
    </source>
</evidence>
<sequence length="259" mass="27590">MTTAPSDPVLHARGVSVGYGRPPRRGRVVLSGVDAGLSAGELTCLVGPNGSGKSTLLRSLVRSQPLMSGEVLVGGRSIHQMSAAELARQVAVVLTDRVAVGALLAWHVVALGRYPHTGWSGHLDDHDRAVVDEALAAAGATSLAGRSVSEMSDGERQRIMIARALAQEPRVLLLDEPSAFLDVRARLELTNLLRSLTQEHGLAVLMSTHDVEHMLRHADNVWLVTEDGRLEIGTPAELGIDVGTADDDPLRALVDRLAR</sequence>
<keyword evidence="3 6" id="KW-0067">ATP-binding</keyword>
<dbReference type="EMBL" id="WLZY01000002">
    <property type="protein sequence ID" value="NDL57097.1"/>
    <property type="molecule type" value="Genomic_DNA"/>
</dbReference>
<name>A0A7K3M233_9ACTN</name>
<feature type="domain" description="ABC transporter" evidence="5">
    <location>
        <begin position="10"/>
        <end position="251"/>
    </location>
</feature>
<evidence type="ECO:0000313" key="7">
    <source>
        <dbReference type="Proteomes" id="UP000460435"/>
    </source>
</evidence>
<keyword evidence="4" id="KW-1278">Translocase</keyword>
<dbReference type="Pfam" id="PF00005">
    <property type="entry name" value="ABC_tran"/>
    <property type="match status" value="1"/>
</dbReference>
<organism evidence="6 7">
    <name type="scientific">Phytoactinopolyspora mesophila</name>
    <dbReference type="NCBI Taxonomy" id="2650750"/>
    <lineage>
        <taxon>Bacteria</taxon>
        <taxon>Bacillati</taxon>
        <taxon>Actinomycetota</taxon>
        <taxon>Actinomycetes</taxon>
        <taxon>Jiangellales</taxon>
        <taxon>Jiangellaceae</taxon>
        <taxon>Phytoactinopolyspora</taxon>
    </lineage>
</organism>
<dbReference type="InterPro" id="IPR003439">
    <property type="entry name" value="ABC_transporter-like_ATP-bd"/>
</dbReference>
<dbReference type="GO" id="GO:0005524">
    <property type="term" value="F:ATP binding"/>
    <property type="evidence" value="ECO:0007669"/>
    <property type="project" value="UniProtKB-KW"/>
</dbReference>
<protein>
    <submittedName>
        <fullName evidence="6">ATP-binding cassette domain-containing protein</fullName>
    </submittedName>
</protein>
<proteinExistence type="predicted"/>
<dbReference type="AlphaFoldDB" id="A0A7K3M233"/>
<dbReference type="Proteomes" id="UP000460435">
    <property type="component" value="Unassembled WGS sequence"/>
</dbReference>
<comment type="caution">
    <text evidence="6">The sequence shown here is derived from an EMBL/GenBank/DDBJ whole genome shotgun (WGS) entry which is preliminary data.</text>
</comment>
<dbReference type="InterPro" id="IPR027417">
    <property type="entry name" value="P-loop_NTPase"/>
</dbReference>
<dbReference type="Gene3D" id="3.40.50.300">
    <property type="entry name" value="P-loop containing nucleotide triphosphate hydrolases"/>
    <property type="match status" value="1"/>
</dbReference>
<evidence type="ECO:0000313" key="6">
    <source>
        <dbReference type="EMBL" id="NDL57097.1"/>
    </source>
</evidence>
<evidence type="ECO:0000256" key="4">
    <source>
        <dbReference type="ARBA" id="ARBA00022967"/>
    </source>
</evidence>
<dbReference type="CDD" id="cd03214">
    <property type="entry name" value="ABC_Iron-Siderophores_B12_Hemin"/>
    <property type="match status" value="1"/>
</dbReference>
<reference evidence="6 7" key="1">
    <citation type="submission" date="2019-11" db="EMBL/GenBank/DDBJ databases">
        <authorList>
            <person name="Li X.-J."/>
            <person name="Feng X.-M."/>
        </authorList>
    </citation>
    <scope>NUCLEOTIDE SEQUENCE [LARGE SCALE GENOMIC DNA]</scope>
    <source>
        <strain evidence="6 7">XMNu-373</strain>
    </source>
</reference>